<dbReference type="Pfam" id="PF08242">
    <property type="entry name" value="Methyltransf_12"/>
    <property type="match status" value="1"/>
</dbReference>
<accession>A0A2T0Q8E0</accession>
<dbReference type="GO" id="GO:0046872">
    <property type="term" value="F:metal ion binding"/>
    <property type="evidence" value="ECO:0007669"/>
    <property type="project" value="UniProtKB-KW"/>
</dbReference>
<dbReference type="InterPro" id="IPR038546">
    <property type="entry name" value="Hen1_N_sf"/>
</dbReference>
<dbReference type="Gene3D" id="3.30.1610.20">
    <property type="entry name" value="Hen1, N-terminal domain"/>
    <property type="match status" value="1"/>
</dbReference>
<dbReference type="GO" id="GO:0031047">
    <property type="term" value="P:regulatory ncRNA-mediated gene silencing"/>
    <property type="evidence" value="ECO:0007669"/>
    <property type="project" value="UniProtKB-KW"/>
</dbReference>
<dbReference type="Pfam" id="PF12623">
    <property type="entry name" value="Hen1_L"/>
    <property type="match status" value="1"/>
</dbReference>
<dbReference type="GO" id="GO:0001510">
    <property type="term" value="P:RNA methylation"/>
    <property type="evidence" value="ECO:0007669"/>
    <property type="project" value="InterPro"/>
</dbReference>
<dbReference type="InterPro" id="IPR029063">
    <property type="entry name" value="SAM-dependent_MTases_sf"/>
</dbReference>
<evidence type="ECO:0000259" key="13">
    <source>
        <dbReference type="Pfam" id="PF08242"/>
    </source>
</evidence>
<dbReference type="Proteomes" id="UP000237846">
    <property type="component" value="Unassembled WGS sequence"/>
</dbReference>
<comment type="similarity">
    <text evidence="2">Belongs to the methyltransferase superfamily. HEN1 family.</text>
</comment>
<organism evidence="15 16">
    <name type="scientific">Allonocardiopsis opalescens</name>
    <dbReference type="NCBI Taxonomy" id="1144618"/>
    <lineage>
        <taxon>Bacteria</taxon>
        <taxon>Bacillati</taxon>
        <taxon>Actinomycetota</taxon>
        <taxon>Actinomycetes</taxon>
        <taxon>Streptosporangiales</taxon>
        <taxon>Allonocardiopsis</taxon>
    </lineage>
</organism>
<keyword evidence="4 15" id="KW-0489">Methyltransferase</keyword>
<evidence type="ECO:0000313" key="16">
    <source>
        <dbReference type="Proteomes" id="UP000237846"/>
    </source>
</evidence>
<name>A0A2T0Q8E0_9ACTN</name>
<keyword evidence="8" id="KW-0460">Magnesium</keyword>
<evidence type="ECO:0000256" key="2">
    <source>
        <dbReference type="ARBA" id="ARBA00009026"/>
    </source>
</evidence>
<comment type="catalytic activity">
    <reaction evidence="12">
        <text>small RNA 3'-end nucleotide + S-adenosyl-L-methionine = small RNA 3'-end 2'-O-methylnucleotide + S-adenosyl-L-homocysteine + H(+)</text>
        <dbReference type="Rhea" id="RHEA:37887"/>
        <dbReference type="Rhea" id="RHEA-COMP:10415"/>
        <dbReference type="Rhea" id="RHEA-COMP:10416"/>
        <dbReference type="ChEBI" id="CHEBI:15378"/>
        <dbReference type="ChEBI" id="CHEBI:57856"/>
        <dbReference type="ChEBI" id="CHEBI:59789"/>
        <dbReference type="ChEBI" id="CHEBI:74896"/>
        <dbReference type="ChEBI" id="CHEBI:74898"/>
        <dbReference type="EC" id="2.1.1.386"/>
    </reaction>
</comment>
<protein>
    <recommendedName>
        <fullName evidence="3">Small RNA 2'-O-methyltransferase</fullName>
        <ecNumber evidence="11">2.1.1.386</ecNumber>
    </recommendedName>
</protein>
<sequence>MLLTITTTHRPATDLGFLLHKHPDRMQSFEQSHGTAHVFYPEAAEDRCTAALLLEVDPERLLRRARAAATPDFALGQYVNDRPYAASSLLSVALGDVFRTALRGRCDSRPELAEHPIPLRLELPAVPCRGGAEYAHRLFEPLGWEVAAEPVPLDPTVPDWGDSAYLRLALTGTLRLAEALSHLYVLLPVLDGTKHYWVAADEVDKLVRSGEGWLAAHPERAAITRRYLARRGHLFRAAMARLAEVDDAPAERFDAETDADADGGADAAITEEPPEPALSLAEQRAGAVLAVLRAEGAASVVDLGCGQGRLLARLLAEPAFTRITGVDVSAYAVEQARRRLLPDRMPERRAAQVAERLALHVGSLVYRDDRFAGHDAAVLMEVIEHIDPPRLPAAEYVVFGAARPRVAVVTTPNAEYNVRYEGLAPGAARHPDHRFEWTRAEFTDWAGGVAERYGYRVRLLPVGAVDPELGAPTQLAVFTLGAAPAAAPAHTDPAAAPAPGKETGA</sequence>
<dbReference type="SUPFAM" id="SSF53335">
    <property type="entry name" value="S-adenosyl-L-methionine-dependent methyltransferases"/>
    <property type="match status" value="1"/>
</dbReference>
<comment type="caution">
    <text evidence="15">The sequence shown here is derived from an EMBL/GenBank/DDBJ whole genome shotgun (WGS) entry which is preliminary data.</text>
</comment>
<comment type="cofactor">
    <cofactor evidence="1">
        <name>Mg(2+)</name>
        <dbReference type="ChEBI" id="CHEBI:18420"/>
    </cofactor>
</comment>
<evidence type="ECO:0000256" key="5">
    <source>
        <dbReference type="ARBA" id="ARBA00022679"/>
    </source>
</evidence>
<feature type="domain" description="Hen1 N-terminal" evidence="14">
    <location>
        <begin position="1"/>
        <end position="243"/>
    </location>
</feature>
<evidence type="ECO:0000256" key="12">
    <source>
        <dbReference type="ARBA" id="ARBA00048418"/>
    </source>
</evidence>
<dbReference type="CDD" id="cd02440">
    <property type="entry name" value="AdoMet_MTases"/>
    <property type="match status" value="1"/>
</dbReference>
<evidence type="ECO:0000256" key="7">
    <source>
        <dbReference type="ARBA" id="ARBA00022723"/>
    </source>
</evidence>
<keyword evidence="16" id="KW-1185">Reference proteome</keyword>
<keyword evidence="5 15" id="KW-0808">Transferase</keyword>
<keyword evidence="6" id="KW-0949">S-adenosyl-L-methionine</keyword>
<evidence type="ECO:0000259" key="14">
    <source>
        <dbReference type="Pfam" id="PF12623"/>
    </source>
</evidence>
<keyword evidence="9" id="KW-0694">RNA-binding</keyword>
<dbReference type="GO" id="GO:0090486">
    <property type="term" value="F:small RNA 2'-O-methyltransferase activity"/>
    <property type="evidence" value="ECO:0007669"/>
    <property type="project" value="UniProtKB-EC"/>
</dbReference>
<gene>
    <name evidence="15" type="ORF">CLV72_103652</name>
</gene>
<evidence type="ECO:0000256" key="4">
    <source>
        <dbReference type="ARBA" id="ARBA00022603"/>
    </source>
</evidence>
<keyword evidence="7" id="KW-0479">Metal-binding</keyword>
<evidence type="ECO:0000256" key="6">
    <source>
        <dbReference type="ARBA" id="ARBA00022691"/>
    </source>
</evidence>
<evidence type="ECO:0000256" key="1">
    <source>
        <dbReference type="ARBA" id="ARBA00001946"/>
    </source>
</evidence>
<dbReference type="AlphaFoldDB" id="A0A2T0Q8E0"/>
<dbReference type="EC" id="2.1.1.386" evidence="11"/>
<evidence type="ECO:0000256" key="10">
    <source>
        <dbReference type="ARBA" id="ARBA00023158"/>
    </source>
</evidence>
<dbReference type="PANTHER" id="PTHR21404">
    <property type="entry name" value="HEN1"/>
    <property type="match status" value="1"/>
</dbReference>
<proteinExistence type="inferred from homology"/>
<dbReference type="InterPro" id="IPR026610">
    <property type="entry name" value="Hen1"/>
</dbReference>
<dbReference type="NCBIfam" id="TIGR04074">
    <property type="entry name" value="bacter_Hen1"/>
    <property type="match status" value="1"/>
</dbReference>
<evidence type="ECO:0000256" key="11">
    <source>
        <dbReference type="ARBA" id="ARBA00035025"/>
    </source>
</evidence>
<dbReference type="EMBL" id="PVZC01000003">
    <property type="protein sequence ID" value="PRY00042.1"/>
    <property type="molecule type" value="Genomic_DNA"/>
</dbReference>
<evidence type="ECO:0000256" key="9">
    <source>
        <dbReference type="ARBA" id="ARBA00022884"/>
    </source>
</evidence>
<dbReference type="InterPro" id="IPR024026">
    <property type="entry name" value="3'-RNA_MeTfrase_Hen1_bac"/>
</dbReference>
<dbReference type="InterPro" id="IPR024740">
    <property type="entry name" value="Hen1_N"/>
</dbReference>
<dbReference type="GO" id="GO:0003723">
    <property type="term" value="F:RNA binding"/>
    <property type="evidence" value="ECO:0007669"/>
    <property type="project" value="UniProtKB-KW"/>
</dbReference>
<evidence type="ECO:0000256" key="3">
    <source>
        <dbReference type="ARBA" id="ARBA00021330"/>
    </source>
</evidence>
<dbReference type="PANTHER" id="PTHR21404:SF3">
    <property type="entry name" value="SMALL RNA 2'-O-METHYLTRANSFERASE"/>
    <property type="match status" value="1"/>
</dbReference>
<dbReference type="Gene3D" id="3.40.50.150">
    <property type="entry name" value="Vaccinia Virus protein VP39"/>
    <property type="match status" value="1"/>
</dbReference>
<dbReference type="RefSeq" id="WP_106245252.1">
    <property type="nucleotide sequence ID" value="NZ_PVZC01000003.1"/>
</dbReference>
<dbReference type="InterPro" id="IPR013217">
    <property type="entry name" value="Methyltransf_12"/>
</dbReference>
<evidence type="ECO:0000256" key="8">
    <source>
        <dbReference type="ARBA" id="ARBA00022842"/>
    </source>
</evidence>
<feature type="domain" description="Methyltransferase type 12" evidence="13">
    <location>
        <begin position="301"/>
        <end position="390"/>
    </location>
</feature>
<evidence type="ECO:0000313" key="15">
    <source>
        <dbReference type="EMBL" id="PRY00042.1"/>
    </source>
</evidence>
<keyword evidence="10" id="KW-0943">RNA-mediated gene silencing</keyword>
<dbReference type="OrthoDB" id="626362at2"/>
<reference evidence="15 16" key="1">
    <citation type="submission" date="2018-03" db="EMBL/GenBank/DDBJ databases">
        <title>Genomic Encyclopedia of Archaeal and Bacterial Type Strains, Phase II (KMG-II): from individual species to whole genera.</title>
        <authorList>
            <person name="Goeker M."/>
        </authorList>
    </citation>
    <scope>NUCLEOTIDE SEQUENCE [LARGE SCALE GENOMIC DNA]</scope>
    <source>
        <strain evidence="15 16">DSM 45601</strain>
    </source>
</reference>